<dbReference type="EMBL" id="ANBP01000001">
    <property type="protein sequence ID" value="KAB7759885.1"/>
    <property type="molecule type" value="Genomic_DNA"/>
</dbReference>
<protein>
    <recommendedName>
        <fullName evidence="4">VWFA domain-containing protein</fullName>
    </recommendedName>
</protein>
<dbReference type="RefSeq" id="WP_040633250.1">
    <property type="nucleotide sequence ID" value="NZ_ANBO01000001.1"/>
</dbReference>
<gene>
    <name evidence="2" type="ORF">MPHL21000_02340</name>
</gene>
<accession>A0A5N5VDB1</accession>
<evidence type="ECO:0000256" key="1">
    <source>
        <dbReference type="SAM" id="Phobius"/>
    </source>
</evidence>
<evidence type="ECO:0000313" key="3">
    <source>
        <dbReference type="Proteomes" id="UP000325690"/>
    </source>
</evidence>
<feature type="transmembrane region" description="Helical" evidence="1">
    <location>
        <begin position="259"/>
        <end position="279"/>
    </location>
</feature>
<reference evidence="2 3" key="1">
    <citation type="submission" date="2012-10" db="EMBL/GenBank/DDBJ databases">
        <title>The draft sequence of the Mycobacterium pheli genome.</title>
        <authorList>
            <person name="Pettersson B.M.F."/>
            <person name="Das S."/>
            <person name="Dasgupta S."/>
            <person name="Bhattacharya A."/>
            <person name="Kirsebom L.A."/>
        </authorList>
    </citation>
    <scope>NUCLEOTIDE SEQUENCE [LARGE SCALE GENOMIC DNA]</scope>
    <source>
        <strain evidence="2 3">CCUG 21000</strain>
    </source>
</reference>
<proteinExistence type="predicted"/>
<keyword evidence="3" id="KW-1185">Reference proteome</keyword>
<sequence>MTFSPVVPGVLLLAAAAVVILLRLLTMWRLAGRPGQGWSTVGRWSGLTLAVALLLIAAARPALGSGAAPTTADEDAAVPNVFLVVDRSSDVAAIRDDATALLDRYPQSRFALITFAARPSLDWPLSPDNWSLRPVIAGLTPLPPDPAVNAAAAANVLRYQLIAAGQRNPRAQNLVFYFGSGAPGSPAPQGRFDPVAGSVDAGAVFGYGTDRDDDRLRGVAEQLGLPYQIRDPAQPLQTPEAAAALPDQPAPVKPDRTDLYWVFTLVAAVLLLFEIYLTVREYRRAARREVVAR</sequence>
<dbReference type="SUPFAM" id="SSF53300">
    <property type="entry name" value="vWA-like"/>
    <property type="match status" value="1"/>
</dbReference>
<dbReference type="GeneID" id="74304700"/>
<dbReference type="AlphaFoldDB" id="A0A5N5VDB1"/>
<name>A0A5N5VDB1_MYCPH</name>
<keyword evidence="1" id="KW-0812">Transmembrane</keyword>
<dbReference type="Gene3D" id="3.40.50.410">
    <property type="entry name" value="von Willebrand factor, type A domain"/>
    <property type="match status" value="1"/>
</dbReference>
<keyword evidence="1" id="KW-0472">Membrane</keyword>
<dbReference type="Proteomes" id="UP000325690">
    <property type="component" value="Unassembled WGS sequence"/>
</dbReference>
<comment type="caution">
    <text evidence="2">The sequence shown here is derived from an EMBL/GenBank/DDBJ whole genome shotgun (WGS) entry which is preliminary data.</text>
</comment>
<evidence type="ECO:0008006" key="4">
    <source>
        <dbReference type="Google" id="ProtNLM"/>
    </source>
</evidence>
<organism evidence="2 3">
    <name type="scientific">Mycolicibacterium phlei DSM 43239 = CCUG 21000</name>
    <dbReference type="NCBI Taxonomy" id="1226750"/>
    <lineage>
        <taxon>Bacteria</taxon>
        <taxon>Bacillati</taxon>
        <taxon>Actinomycetota</taxon>
        <taxon>Actinomycetes</taxon>
        <taxon>Mycobacteriales</taxon>
        <taxon>Mycobacteriaceae</taxon>
        <taxon>Mycolicibacterium</taxon>
    </lineage>
</organism>
<feature type="transmembrane region" description="Helical" evidence="1">
    <location>
        <begin position="6"/>
        <end position="25"/>
    </location>
</feature>
<feature type="transmembrane region" description="Helical" evidence="1">
    <location>
        <begin position="46"/>
        <end position="63"/>
    </location>
</feature>
<dbReference type="InterPro" id="IPR036465">
    <property type="entry name" value="vWFA_dom_sf"/>
</dbReference>
<evidence type="ECO:0000313" key="2">
    <source>
        <dbReference type="EMBL" id="KAB7759885.1"/>
    </source>
</evidence>
<keyword evidence="1" id="KW-1133">Transmembrane helix</keyword>